<keyword evidence="1" id="KW-0472">Membrane</keyword>
<dbReference type="Proteomes" id="UP000663720">
    <property type="component" value="Chromosome"/>
</dbReference>
<gene>
    <name evidence="2" type="ORF">dnl_53090</name>
</gene>
<keyword evidence="1" id="KW-1133">Transmembrane helix</keyword>
<feature type="transmembrane region" description="Helical" evidence="1">
    <location>
        <begin position="57"/>
        <end position="77"/>
    </location>
</feature>
<protein>
    <submittedName>
        <fullName evidence="2">Uncharacterized protein</fullName>
    </submittedName>
</protein>
<organism evidence="2 3">
    <name type="scientific">Desulfonema limicola</name>
    <dbReference type="NCBI Taxonomy" id="45656"/>
    <lineage>
        <taxon>Bacteria</taxon>
        <taxon>Pseudomonadati</taxon>
        <taxon>Thermodesulfobacteriota</taxon>
        <taxon>Desulfobacteria</taxon>
        <taxon>Desulfobacterales</taxon>
        <taxon>Desulfococcaceae</taxon>
        <taxon>Desulfonema</taxon>
    </lineage>
</organism>
<evidence type="ECO:0000313" key="2">
    <source>
        <dbReference type="EMBL" id="QTA82923.1"/>
    </source>
</evidence>
<dbReference type="RefSeq" id="WP_207688793.1">
    <property type="nucleotide sequence ID" value="NZ_CP061799.1"/>
</dbReference>
<evidence type="ECO:0000313" key="3">
    <source>
        <dbReference type="Proteomes" id="UP000663720"/>
    </source>
</evidence>
<dbReference type="AlphaFoldDB" id="A0A975BCT9"/>
<keyword evidence="3" id="KW-1185">Reference proteome</keyword>
<accession>A0A975BCT9</accession>
<reference evidence="2" key="1">
    <citation type="journal article" date="2021" name="Microb. Physiol.">
        <title>Proteogenomic Insights into the Physiology of Marine, Sulfate-Reducing, Filamentous Desulfonema limicola and Desulfonema magnum.</title>
        <authorList>
            <person name="Schnaars V."/>
            <person name="Wohlbrand L."/>
            <person name="Scheve S."/>
            <person name="Hinrichs C."/>
            <person name="Reinhardt R."/>
            <person name="Rabus R."/>
        </authorList>
    </citation>
    <scope>NUCLEOTIDE SEQUENCE</scope>
    <source>
        <strain evidence="2">5ac10</strain>
    </source>
</reference>
<proteinExistence type="predicted"/>
<name>A0A975BCT9_9BACT</name>
<dbReference type="KEGG" id="dli:dnl_53090"/>
<dbReference type="EMBL" id="CP061799">
    <property type="protein sequence ID" value="QTA82923.1"/>
    <property type="molecule type" value="Genomic_DNA"/>
</dbReference>
<sequence length="107" mass="12859">MNKNKYKQILVKAYFEKENLPVKNGWQDDVMRHIRSIEQHGKKFKEEISNFIIFEQYLWKFIPAACVLALILFIYIFQSDFQAEYELAKLFLNDPLDFNLMQSFGIL</sequence>
<evidence type="ECO:0000256" key="1">
    <source>
        <dbReference type="SAM" id="Phobius"/>
    </source>
</evidence>
<keyword evidence="1" id="KW-0812">Transmembrane</keyword>